<dbReference type="Gene3D" id="3.60.140.10">
    <property type="entry name" value="CNF1/YfiH-like putative cysteine hydrolases"/>
    <property type="match status" value="1"/>
</dbReference>
<comment type="similarity">
    <text evidence="2 10">Belongs to the purine nucleoside phosphorylase YfiH/LACC1 family.</text>
</comment>
<proteinExistence type="inferred from homology"/>
<comment type="catalytic activity">
    <reaction evidence="9">
        <text>S-methyl-5'-thioadenosine + phosphate = 5-(methylsulfanyl)-alpha-D-ribose 1-phosphate + adenine</text>
        <dbReference type="Rhea" id="RHEA:11852"/>
        <dbReference type="ChEBI" id="CHEBI:16708"/>
        <dbReference type="ChEBI" id="CHEBI:17509"/>
        <dbReference type="ChEBI" id="CHEBI:43474"/>
        <dbReference type="ChEBI" id="CHEBI:58533"/>
        <dbReference type="EC" id="2.4.2.28"/>
    </reaction>
    <physiologicalReaction direction="left-to-right" evidence="9">
        <dbReference type="Rhea" id="RHEA:11853"/>
    </physiologicalReaction>
</comment>
<evidence type="ECO:0000256" key="9">
    <source>
        <dbReference type="ARBA" id="ARBA00049893"/>
    </source>
</evidence>
<dbReference type="EMBL" id="QICN01000002">
    <property type="protein sequence ID" value="PXV70300.1"/>
    <property type="molecule type" value="Genomic_DNA"/>
</dbReference>
<dbReference type="InterPro" id="IPR011324">
    <property type="entry name" value="Cytotoxic_necrot_fac-like_cat"/>
</dbReference>
<accession>A0A318EM66</accession>
<comment type="catalytic activity">
    <reaction evidence="7">
        <text>adenosine + H2O + H(+) = inosine + NH4(+)</text>
        <dbReference type="Rhea" id="RHEA:24408"/>
        <dbReference type="ChEBI" id="CHEBI:15377"/>
        <dbReference type="ChEBI" id="CHEBI:15378"/>
        <dbReference type="ChEBI" id="CHEBI:16335"/>
        <dbReference type="ChEBI" id="CHEBI:17596"/>
        <dbReference type="ChEBI" id="CHEBI:28938"/>
        <dbReference type="EC" id="3.5.4.4"/>
    </reaction>
    <physiologicalReaction direction="left-to-right" evidence="7">
        <dbReference type="Rhea" id="RHEA:24409"/>
    </physiologicalReaction>
</comment>
<dbReference type="OrthoDB" id="4279at2"/>
<dbReference type="PANTHER" id="PTHR30616:SF2">
    <property type="entry name" value="PURINE NUCLEOSIDE PHOSPHORYLASE LACC1"/>
    <property type="match status" value="1"/>
</dbReference>
<dbReference type="GO" id="GO:0005507">
    <property type="term" value="F:copper ion binding"/>
    <property type="evidence" value="ECO:0007669"/>
    <property type="project" value="TreeGrafter"/>
</dbReference>
<dbReference type="SUPFAM" id="SSF64438">
    <property type="entry name" value="CNF1/YfiH-like putative cysteine hydrolases"/>
    <property type="match status" value="1"/>
</dbReference>
<dbReference type="GO" id="GO:0017061">
    <property type="term" value="F:S-methyl-5-thioadenosine phosphorylase activity"/>
    <property type="evidence" value="ECO:0007669"/>
    <property type="project" value="UniProtKB-EC"/>
</dbReference>
<evidence type="ECO:0000256" key="3">
    <source>
        <dbReference type="ARBA" id="ARBA00022679"/>
    </source>
</evidence>
<dbReference type="InterPro" id="IPR038371">
    <property type="entry name" value="Cu_polyphenol_OxRdtase_sf"/>
</dbReference>
<keyword evidence="6" id="KW-0862">Zinc</keyword>
<keyword evidence="12" id="KW-1185">Reference proteome</keyword>
<gene>
    <name evidence="11" type="ORF">C8D93_102152</name>
</gene>
<comment type="caution">
    <text evidence="11">The sequence shown here is derived from an EMBL/GenBank/DDBJ whole genome shotgun (WGS) entry which is preliminary data.</text>
</comment>
<dbReference type="PANTHER" id="PTHR30616">
    <property type="entry name" value="UNCHARACTERIZED PROTEIN YFIH"/>
    <property type="match status" value="1"/>
</dbReference>
<evidence type="ECO:0000256" key="1">
    <source>
        <dbReference type="ARBA" id="ARBA00000553"/>
    </source>
</evidence>
<dbReference type="GO" id="GO:0016787">
    <property type="term" value="F:hydrolase activity"/>
    <property type="evidence" value="ECO:0007669"/>
    <property type="project" value="UniProtKB-KW"/>
</dbReference>
<evidence type="ECO:0000256" key="10">
    <source>
        <dbReference type="RuleBase" id="RU361274"/>
    </source>
</evidence>
<dbReference type="InterPro" id="IPR003730">
    <property type="entry name" value="Cu_polyphenol_OxRdtase"/>
</dbReference>
<keyword evidence="5" id="KW-0378">Hydrolase</keyword>
<organism evidence="11 12">
    <name type="scientific">Sinimarinibacterium flocculans</name>
    <dbReference type="NCBI Taxonomy" id="985250"/>
    <lineage>
        <taxon>Bacteria</taxon>
        <taxon>Pseudomonadati</taxon>
        <taxon>Pseudomonadota</taxon>
        <taxon>Gammaproteobacteria</taxon>
        <taxon>Nevskiales</taxon>
        <taxon>Nevskiaceae</taxon>
        <taxon>Sinimarinibacterium</taxon>
    </lineage>
</organism>
<keyword evidence="4" id="KW-0479">Metal-binding</keyword>
<evidence type="ECO:0000256" key="6">
    <source>
        <dbReference type="ARBA" id="ARBA00022833"/>
    </source>
</evidence>
<keyword evidence="3" id="KW-0808">Transferase</keyword>
<protein>
    <recommendedName>
        <fullName evidence="10">Purine nucleoside phosphorylase</fullName>
    </recommendedName>
</protein>
<sequence>MIDALVPEWPAPVRVRALQTRRGGGVSAGPFATFNLGTHVGDCPDNVACNRARLREALPASPQWLQQVHGRTVVRLPGDGAPVPADAAWTDRTGTVCAVMTADCLPVLLCSDDGDAVAAAHAGWRGLAAGVLEATVDAMPAPPRRLMAWLGPAIGPAAFEVGPEVRAAFVDADPDAASCFHSGAGDRWLADLFALARRRLLAAGVRAVFGGGHCTFSDPAQWFSFRRDGRCGRMASLIWIDGD</sequence>
<comment type="catalytic activity">
    <reaction evidence="1">
        <text>inosine + phosphate = alpha-D-ribose 1-phosphate + hypoxanthine</text>
        <dbReference type="Rhea" id="RHEA:27646"/>
        <dbReference type="ChEBI" id="CHEBI:17368"/>
        <dbReference type="ChEBI" id="CHEBI:17596"/>
        <dbReference type="ChEBI" id="CHEBI:43474"/>
        <dbReference type="ChEBI" id="CHEBI:57720"/>
        <dbReference type="EC" id="2.4.2.1"/>
    </reaction>
    <physiologicalReaction direction="left-to-right" evidence="1">
        <dbReference type="Rhea" id="RHEA:27647"/>
    </physiologicalReaction>
</comment>
<comment type="catalytic activity">
    <reaction evidence="8">
        <text>adenosine + phosphate = alpha-D-ribose 1-phosphate + adenine</text>
        <dbReference type="Rhea" id="RHEA:27642"/>
        <dbReference type="ChEBI" id="CHEBI:16335"/>
        <dbReference type="ChEBI" id="CHEBI:16708"/>
        <dbReference type="ChEBI" id="CHEBI:43474"/>
        <dbReference type="ChEBI" id="CHEBI:57720"/>
        <dbReference type="EC" id="2.4.2.1"/>
    </reaction>
    <physiologicalReaction direction="left-to-right" evidence="8">
        <dbReference type="Rhea" id="RHEA:27643"/>
    </physiologicalReaction>
</comment>
<evidence type="ECO:0000256" key="2">
    <source>
        <dbReference type="ARBA" id="ARBA00007353"/>
    </source>
</evidence>
<dbReference type="Proteomes" id="UP000248330">
    <property type="component" value="Unassembled WGS sequence"/>
</dbReference>
<dbReference type="AlphaFoldDB" id="A0A318EM66"/>
<name>A0A318EM66_9GAMM</name>
<dbReference type="NCBIfam" id="TIGR00726">
    <property type="entry name" value="peptidoglycan editing factor PgeF"/>
    <property type="match status" value="1"/>
</dbReference>
<evidence type="ECO:0000256" key="5">
    <source>
        <dbReference type="ARBA" id="ARBA00022801"/>
    </source>
</evidence>
<evidence type="ECO:0000256" key="8">
    <source>
        <dbReference type="ARBA" id="ARBA00048968"/>
    </source>
</evidence>
<evidence type="ECO:0000256" key="7">
    <source>
        <dbReference type="ARBA" id="ARBA00047989"/>
    </source>
</evidence>
<dbReference type="Pfam" id="PF02578">
    <property type="entry name" value="Cu-oxidase_4"/>
    <property type="match status" value="1"/>
</dbReference>
<evidence type="ECO:0000313" key="12">
    <source>
        <dbReference type="Proteomes" id="UP000248330"/>
    </source>
</evidence>
<dbReference type="RefSeq" id="WP_110263979.1">
    <property type="nucleotide sequence ID" value="NZ_CAWNXA010000002.1"/>
</dbReference>
<reference evidence="11 12" key="1">
    <citation type="submission" date="2018-04" db="EMBL/GenBank/DDBJ databases">
        <title>Genomic Encyclopedia of Type Strains, Phase IV (KMG-IV): sequencing the most valuable type-strain genomes for metagenomic binning, comparative biology and taxonomic classification.</title>
        <authorList>
            <person name="Goeker M."/>
        </authorList>
    </citation>
    <scope>NUCLEOTIDE SEQUENCE [LARGE SCALE GENOMIC DNA]</scope>
    <source>
        <strain evidence="11 12">DSM 104150</strain>
    </source>
</reference>
<evidence type="ECO:0000256" key="4">
    <source>
        <dbReference type="ARBA" id="ARBA00022723"/>
    </source>
</evidence>
<evidence type="ECO:0000313" key="11">
    <source>
        <dbReference type="EMBL" id="PXV70300.1"/>
    </source>
</evidence>
<dbReference type="CDD" id="cd16833">
    <property type="entry name" value="YfiH"/>
    <property type="match status" value="1"/>
</dbReference>